<reference evidence="1" key="2">
    <citation type="submission" date="2021-04" db="EMBL/GenBank/DDBJ databases">
        <authorList>
            <person name="Gilroy R."/>
        </authorList>
    </citation>
    <scope>NUCLEOTIDE SEQUENCE</scope>
    <source>
        <strain evidence="1">CHK33-7979</strain>
    </source>
</reference>
<proteinExistence type="predicted"/>
<comment type="caution">
    <text evidence="1">The sequence shown here is derived from an EMBL/GenBank/DDBJ whole genome shotgun (WGS) entry which is preliminary data.</text>
</comment>
<dbReference type="EMBL" id="DXCX01000124">
    <property type="protein sequence ID" value="HIY74575.1"/>
    <property type="molecule type" value="Genomic_DNA"/>
</dbReference>
<protein>
    <submittedName>
        <fullName evidence="1">Uncharacterized protein</fullName>
    </submittedName>
</protein>
<gene>
    <name evidence="1" type="ORF">H9826_11515</name>
</gene>
<accession>A0A9D1Z7A9</accession>
<sequence length="105" mass="12038">MAWHDTIKAAHLAVTSAVSHARRLQSERYFVWQEDGGNDLSANDAHVERAVQGTTDLFTTREHDPWAEELGEALSSHGIAWYLSGVQYEEDTGFFHYEWVWEVTD</sequence>
<dbReference type="Proteomes" id="UP000886824">
    <property type="component" value="Unassembled WGS sequence"/>
</dbReference>
<evidence type="ECO:0000313" key="2">
    <source>
        <dbReference type="Proteomes" id="UP000886824"/>
    </source>
</evidence>
<evidence type="ECO:0000313" key="1">
    <source>
        <dbReference type="EMBL" id="HIY74575.1"/>
    </source>
</evidence>
<name>A0A9D1Z7A9_9FIRM</name>
<reference evidence="1" key="1">
    <citation type="journal article" date="2021" name="PeerJ">
        <title>Extensive microbial diversity within the chicken gut microbiome revealed by metagenomics and culture.</title>
        <authorList>
            <person name="Gilroy R."/>
            <person name="Ravi A."/>
            <person name="Getino M."/>
            <person name="Pursley I."/>
            <person name="Horton D.L."/>
            <person name="Alikhan N.F."/>
            <person name="Baker D."/>
            <person name="Gharbi K."/>
            <person name="Hall N."/>
            <person name="Watson M."/>
            <person name="Adriaenssens E.M."/>
            <person name="Foster-Nyarko E."/>
            <person name="Jarju S."/>
            <person name="Secka A."/>
            <person name="Antonio M."/>
            <person name="Oren A."/>
            <person name="Chaudhuri R.R."/>
            <person name="La Ragione R."/>
            <person name="Hildebrand F."/>
            <person name="Pallen M.J."/>
        </authorList>
    </citation>
    <scope>NUCLEOTIDE SEQUENCE</scope>
    <source>
        <strain evidence="1">CHK33-7979</strain>
    </source>
</reference>
<organism evidence="1 2">
    <name type="scientific">Candidatus Intestinimonas merdavium</name>
    <dbReference type="NCBI Taxonomy" id="2838622"/>
    <lineage>
        <taxon>Bacteria</taxon>
        <taxon>Bacillati</taxon>
        <taxon>Bacillota</taxon>
        <taxon>Clostridia</taxon>
        <taxon>Eubacteriales</taxon>
        <taxon>Intestinimonas</taxon>
    </lineage>
</organism>
<dbReference type="AlphaFoldDB" id="A0A9D1Z7A9"/>